<feature type="domain" description="FBD" evidence="2">
    <location>
        <begin position="381"/>
        <end position="456"/>
    </location>
</feature>
<dbReference type="Gene3D" id="3.80.10.10">
    <property type="entry name" value="Ribonuclease Inhibitor"/>
    <property type="match status" value="1"/>
</dbReference>
<comment type="caution">
    <text evidence="3">The sequence shown here is derived from an EMBL/GenBank/DDBJ whole genome shotgun (WGS) entry which is preliminary data.</text>
</comment>
<sequence>MSGKILENGEENVSDSSQNKRMKKMPIDRLSALPDGILIHILSFLGLKESAVTSVLSKRWEFFWAELPRLEFYEGSKERDKIRQFAAMINRTLLIRRGAHLEMFYVGFRYDESFASDVDSWLDFAVKNKAKEIRLHLWSRTRENLYRLPETMYSNPSLIRFSAHDCNMDTLAKIDWRSLTRLDINDSTLPQHVIENILSGCPVLHALSLEECQGFNCLDVKSQNLYELKVYDLEDRENGSLLEISAPHVHTLDILFNPEVVKLVLRETKSLDSVQIIYYTQSEGISEKVINITEKLFEILRDVKELKLGRHCCKVLSQMVINGWQLPVSRRKCLTVYSFTQDEYNISGIFALLKFSPNLESLAIEGYEPDGEIWDEADDLDCDLVNLKTVRISDFADPVFGGEPMLTVARNLLKRATSLEVMTTRLGVLELDDRMHITEALLSYPRSSPKAVVRLR</sequence>
<dbReference type="InterPro" id="IPR053772">
    <property type="entry name" value="At1g61320/At1g61330-like"/>
</dbReference>
<dbReference type="Pfam" id="PF00646">
    <property type="entry name" value="F-box"/>
    <property type="match status" value="1"/>
</dbReference>
<dbReference type="InterPro" id="IPR001810">
    <property type="entry name" value="F-box_dom"/>
</dbReference>
<dbReference type="EMBL" id="JAVIJP010000005">
    <property type="protein sequence ID" value="KAL3653036.1"/>
    <property type="molecule type" value="Genomic_DNA"/>
</dbReference>
<dbReference type="CDD" id="cd22160">
    <property type="entry name" value="F-box_AtFBL13-like"/>
    <property type="match status" value="1"/>
</dbReference>
<organism evidence="3 4">
    <name type="scientific">Castilleja foliolosa</name>
    <dbReference type="NCBI Taxonomy" id="1961234"/>
    <lineage>
        <taxon>Eukaryota</taxon>
        <taxon>Viridiplantae</taxon>
        <taxon>Streptophyta</taxon>
        <taxon>Embryophyta</taxon>
        <taxon>Tracheophyta</taxon>
        <taxon>Spermatophyta</taxon>
        <taxon>Magnoliopsida</taxon>
        <taxon>eudicotyledons</taxon>
        <taxon>Gunneridae</taxon>
        <taxon>Pentapetalae</taxon>
        <taxon>asterids</taxon>
        <taxon>lamiids</taxon>
        <taxon>Lamiales</taxon>
        <taxon>Orobanchaceae</taxon>
        <taxon>Pedicularideae</taxon>
        <taxon>Castillejinae</taxon>
        <taxon>Castilleja</taxon>
    </lineage>
</organism>
<dbReference type="InterPro" id="IPR053781">
    <property type="entry name" value="F-box_AtFBL13-like"/>
</dbReference>
<dbReference type="InterPro" id="IPR036047">
    <property type="entry name" value="F-box-like_dom_sf"/>
</dbReference>
<evidence type="ECO:0000313" key="4">
    <source>
        <dbReference type="Proteomes" id="UP001632038"/>
    </source>
</evidence>
<dbReference type="PANTHER" id="PTHR34145:SF28">
    <property type="entry name" value="F-BOX DOMAIN-CONTAINING PROTEIN"/>
    <property type="match status" value="1"/>
</dbReference>
<dbReference type="AlphaFoldDB" id="A0ABD3EIJ4"/>
<dbReference type="InterPro" id="IPR006566">
    <property type="entry name" value="FBD"/>
</dbReference>
<proteinExistence type="predicted"/>
<dbReference type="Proteomes" id="UP001632038">
    <property type="component" value="Unassembled WGS sequence"/>
</dbReference>
<name>A0ABD3EIJ4_9LAMI</name>
<dbReference type="PANTHER" id="PTHR34145">
    <property type="entry name" value="OS02G0105600 PROTEIN"/>
    <property type="match status" value="1"/>
</dbReference>
<dbReference type="SUPFAM" id="SSF52047">
    <property type="entry name" value="RNI-like"/>
    <property type="match status" value="1"/>
</dbReference>
<dbReference type="SMART" id="SM00579">
    <property type="entry name" value="FBD"/>
    <property type="match status" value="1"/>
</dbReference>
<dbReference type="InterPro" id="IPR032675">
    <property type="entry name" value="LRR_dom_sf"/>
</dbReference>
<feature type="region of interest" description="Disordered" evidence="1">
    <location>
        <begin position="1"/>
        <end position="22"/>
    </location>
</feature>
<protein>
    <recommendedName>
        <fullName evidence="2">FBD domain-containing protein</fullName>
    </recommendedName>
</protein>
<evidence type="ECO:0000313" key="3">
    <source>
        <dbReference type="EMBL" id="KAL3653036.1"/>
    </source>
</evidence>
<evidence type="ECO:0000256" key="1">
    <source>
        <dbReference type="SAM" id="MobiDB-lite"/>
    </source>
</evidence>
<gene>
    <name evidence="3" type="ORF">CASFOL_002717</name>
</gene>
<evidence type="ECO:0000259" key="2">
    <source>
        <dbReference type="SMART" id="SM00579"/>
    </source>
</evidence>
<dbReference type="InterPro" id="IPR055357">
    <property type="entry name" value="LRR_At1g61320_AtMIF1"/>
</dbReference>
<dbReference type="SUPFAM" id="SSF81383">
    <property type="entry name" value="F-box domain"/>
    <property type="match status" value="1"/>
</dbReference>
<reference evidence="4" key="1">
    <citation type="journal article" date="2024" name="IScience">
        <title>Strigolactones Initiate the Formation of Haustorium-like Structures in Castilleja.</title>
        <authorList>
            <person name="Buerger M."/>
            <person name="Peterson D."/>
            <person name="Chory J."/>
        </authorList>
    </citation>
    <scope>NUCLEOTIDE SEQUENCE [LARGE SCALE GENOMIC DNA]</scope>
</reference>
<keyword evidence="4" id="KW-1185">Reference proteome</keyword>
<accession>A0ABD3EIJ4</accession>
<dbReference type="Gene3D" id="1.20.1280.50">
    <property type="match status" value="1"/>
</dbReference>
<dbReference type="Pfam" id="PF23622">
    <property type="entry name" value="LRR_At1g61320_AtMIF1"/>
    <property type="match status" value="1"/>
</dbReference>